<comment type="caution">
    <text evidence="2">The sequence shown here is derived from an EMBL/GenBank/DDBJ whole genome shotgun (WGS) entry which is preliminary data.</text>
</comment>
<dbReference type="GO" id="GO:0016020">
    <property type="term" value="C:membrane"/>
    <property type="evidence" value="ECO:0007669"/>
    <property type="project" value="TreeGrafter"/>
</dbReference>
<proteinExistence type="predicted"/>
<dbReference type="AlphaFoldDB" id="A0AAV1HST4"/>
<feature type="domain" description="AB hydrolase-1" evidence="1">
    <location>
        <begin position="94"/>
        <end position="317"/>
    </location>
</feature>
<protein>
    <recommendedName>
        <fullName evidence="1">AB hydrolase-1 domain-containing protein</fullName>
    </recommendedName>
</protein>
<keyword evidence="3" id="KW-1185">Reference proteome</keyword>
<dbReference type="SUPFAM" id="SSF53474">
    <property type="entry name" value="alpha/beta-Hydrolases"/>
    <property type="match status" value="1"/>
</dbReference>
<dbReference type="Proteomes" id="UP001314263">
    <property type="component" value="Unassembled WGS sequence"/>
</dbReference>
<evidence type="ECO:0000313" key="2">
    <source>
        <dbReference type="EMBL" id="CAK0733946.1"/>
    </source>
</evidence>
<dbReference type="Gene3D" id="3.40.50.1820">
    <property type="entry name" value="alpha/beta hydrolase"/>
    <property type="match status" value="1"/>
</dbReference>
<sequence length="358" mass="38138">MRSPHNWTHLKAAASIPALASGPASAAPAPSRVAPFCGVTGVPSWAFTIPWEERLVDFAGHKTWVREVGKKEGSGGLFGLFGKGSDKSKGQKWPLLVVHGGPGLPSRYLETLELLAGQDRRIGCGNSFLASENRGPPQDDITVDMFVQEMATVKQALGLQEHHMLGHGWGGMLALSSLAAGSDEDGGKVQSLTLTGCPPSYKQLIADHQQKLEQLPEETRAALRDRSLEDGQAQAMDGYNRRFVTHRPDASCLNAASSGQSATVTAALTGSNPFQVGGALRDWDAEPLMAKVQQPMLILRGGNEELSLSSAQQLQSLRPGGITIDTLPGAGSYAHIDAWEPYLEAVNTFMLSHDQAAA</sequence>
<evidence type="ECO:0000313" key="3">
    <source>
        <dbReference type="Proteomes" id="UP001314263"/>
    </source>
</evidence>
<dbReference type="PANTHER" id="PTHR43798:SF33">
    <property type="entry name" value="HYDROLASE, PUTATIVE (AFU_ORTHOLOGUE AFUA_2G14860)-RELATED"/>
    <property type="match status" value="1"/>
</dbReference>
<accession>A0AAV1HST4</accession>
<dbReference type="InterPro" id="IPR000073">
    <property type="entry name" value="AB_hydrolase_1"/>
</dbReference>
<evidence type="ECO:0000259" key="1">
    <source>
        <dbReference type="Pfam" id="PF00561"/>
    </source>
</evidence>
<dbReference type="PANTHER" id="PTHR43798">
    <property type="entry name" value="MONOACYLGLYCEROL LIPASE"/>
    <property type="match status" value="1"/>
</dbReference>
<name>A0AAV1HST4_9CHLO</name>
<reference evidence="2 3" key="1">
    <citation type="submission" date="2023-10" db="EMBL/GenBank/DDBJ databases">
        <authorList>
            <person name="Maclean D."/>
            <person name="Macfadyen A."/>
        </authorList>
    </citation>
    <scope>NUCLEOTIDE SEQUENCE [LARGE SCALE GENOMIC DNA]</scope>
</reference>
<dbReference type="InterPro" id="IPR050266">
    <property type="entry name" value="AB_hydrolase_sf"/>
</dbReference>
<gene>
    <name evidence="2" type="ORF">CVIRNUC_000359</name>
</gene>
<dbReference type="EMBL" id="CAUYUE010000001">
    <property type="protein sequence ID" value="CAK0733946.1"/>
    <property type="molecule type" value="Genomic_DNA"/>
</dbReference>
<dbReference type="InterPro" id="IPR029058">
    <property type="entry name" value="AB_hydrolase_fold"/>
</dbReference>
<dbReference type="Pfam" id="PF00561">
    <property type="entry name" value="Abhydrolase_1"/>
    <property type="match status" value="1"/>
</dbReference>
<organism evidence="2 3">
    <name type="scientific">Coccomyxa viridis</name>
    <dbReference type="NCBI Taxonomy" id="1274662"/>
    <lineage>
        <taxon>Eukaryota</taxon>
        <taxon>Viridiplantae</taxon>
        <taxon>Chlorophyta</taxon>
        <taxon>core chlorophytes</taxon>
        <taxon>Trebouxiophyceae</taxon>
        <taxon>Trebouxiophyceae incertae sedis</taxon>
        <taxon>Coccomyxaceae</taxon>
        <taxon>Coccomyxa</taxon>
    </lineage>
</organism>